<accession>A0ABP8GAZ9</accession>
<feature type="transmembrane region" description="Helical" evidence="1">
    <location>
        <begin position="54"/>
        <end position="72"/>
    </location>
</feature>
<evidence type="ECO:0000313" key="2">
    <source>
        <dbReference type="EMBL" id="GAA4320868.1"/>
    </source>
</evidence>
<dbReference type="InterPro" id="IPR032820">
    <property type="entry name" value="ATPase_put"/>
</dbReference>
<evidence type="ECO:0000313" key="3">
    <source>
        <dbReference type="Proteomes" id="UP001501207"/>
    </source>
</evidence>
<reference evidence="3" key="1">
    <citation type="journal article" date="2019" name="Int. J. Syst. Evol. Microbiol.">
        <title>The Global Catalogue of Microorganisms (GCM) 10K type strain sequencing project: providing services to taxonomists for standard genome sequencing and annotation.</title>
        <authorList>
            <consortium name="The Broad Institute Genomics Platform"/>
            <consortium name="The Broad Institute Genome Sequencing Center for Infectious Disease"/>
            <person name="Wu L."/>
            <person name="Ma J."/>
        </authorList>
    </citation>
    <scope>NUCLEOTIDE SEQUENCE [LARGE SCALE GENOMIC DNA]</scope>
    <source>
        <strain evidence="3">JCM 17664</strain>
    </source>
</reference>
<sequence length="80" mass="9317">MNDVNRKPETGNFKPETKSWIRYAGLGTEMLAMLGLATWLGYKLDRWMELRFPIFLLIFPLAALTVFLWKVIRATGRRKG</sequence>
<evidence type="ECO:0000256" key="1">
    <source>
        <dbReference type="SAM" id="Phobius"/>
    </source>
</evidence>
<evidence type="ECO:0008006" key="4">
    <source>
        <dbReference type="Google" id="ProtNLM"/>
    </source>
</evidence>
<organism evidence="2 3">
    <name type="scientific">Compostibacter hankyongensis</name>
    <dbReference type="NCBI Taxonomy" id="1007089"/>
    <lineage>
        <taxon>Bacteria</taxon>
        <taxon>Pseudomonadati</taxon>
        <taxon>Bacteroidota</taxon>
        <taxon>Chitinophagia</taxon>
        <taxon>Chitinophagales</taxon>
        <taxon>Chitinophagaceae</taxon>
        <taxon>Compostibacter</taxon>
    </lineage>
</organism>
<feature type="transmembrane region" description="Helical" evidence="1">
    <location>
        <begin position="20"/>
        <end position="42"/>
    </location>
</feature>
<keyword evidence="1" id="KW-1133">Transmembrane helix</keyword>
<gene>
    <name evidence="2" type="ORF">GCM10023143_35360</name>
</gene>
<dbReference type="EMBL" id="BAABFN010000022">
    <property type="protein sequence ID" value="GAA4320868.1"/>
    <property type="molecule type" value="Genomic_DNA"/>
</dbReference>
<dbReference type="RefSeq" id="WP_344981902.1">
    <property type="nucleotide sequence ID" value="NZ_BAABFN010000022.1"/>
</dbReference>
<keyword evidence="1" id="KW-0472">Membrane</keyword>
<name>A0ABP8GAZ9_9BACT</name>
<dbReference type="Proteomes" id="UP001501207">
    <property type="component" value="Unassembled WGS sequence"/>
</dbReference>
<keyword evidence="3" id="KW-1185">Reference proteome</keyword>
<keyword evidence="1" id="KW-0812">Transmembrane</keyword>
<protein>
    <recommendedName>
        <fullName evidence="4">AtpZ/AtpI family protein</fullName>
    </recommendedName>
</protein>
<proteinExistence type="predicted"/>
<comment type="caution">
    <text evidence="2">The sequence shown here is derived from an EMBL/GenBank/DDBJ whole genome shotgun (WGS) entry which is preliminary data.</text>
</comment>
<dbReference type="Pfam" id="PF09527">
    <property type="entry name" value="ATPase_gene1"/>
    <property type="match status" value="1"/>
</dbReference>